<keyword evidence="2" id="KW-0378">Hydrolase</keyword>
<dbReference type="SUPFAM" id="SSF50630">
    <property type="entry name" value="Acid proteases"/>
    <property type="match status" value="1"/>
</dbReference>
<reference evidence="2 3" key="1">
    <citation type="submission" date="2023-12" db="EMBL/GenBank/DDBJ databases">
        <title>A high-quality genome assembly for Dillenia turbinata (Dilleniales).</title>
        <authorList>
            <person name="Chanderbali A."/>
        </authorList>
    </citation>
    <scope>NUCLEOTIDE SEQUENCE [LARGE SCALE GENOMIC DNA]</scope>
    <source>
        <strain evidence="2">LSX21</strain>
        <tissue evidence="2">Leaf</tissue>
    </source>
</reference>
<accession>A0AAN8ZMA3</accession>
<organism evidence="2 3">
    <name type="scientific">Dillenia turbinata</name>
    <dbReference type="NCBI Taxonomy" id="194707"/>
    <lineage>
        <taxon>Eukaryota</taxon>
        <taxon>Viridiplantae</taxon>
        <taxon>Streptophyta</taxon>
        <taxon>Embryophyta</taxon>
        <taxon>Tracheophyta</taxon>
        <taxon>Spermatophyta</taxon>
        <taxon>Magnoliopsida</taxon>
        <taxon>eudicotyledons</taxon>
        <taxon>Gunneridae</taxon>
        <taxon>Pentapetalae</taxon>
        <taxon>Dilleniales</taxon>
        <taxon>Dilleniaceae</taxon>
        <taxon>Dillenia</taxon>
    </lineage>
</organism>
<dbReference type="Proteomes" id="UP001370490">
    <property type="component" value="Unassembled WGS sequence"/>
</dbReference>
<dbReference type="InterPro" id="IPR021109">
    <property type="entry name" value="Peptidase_aspartic_dom_sf"/>
</dbReference>
<dbReference type="AlphaFoldDB" id="A0AAN8ZMA3"/>
<evidence type="ECO:0000313" key="3">
    <source>
        <dbReference type="Proteomes" id="UP001370490"/>
    </source>
</evidence>
<protein>
    <submittedName>
        <fullName evidence="2">Xylanase inhibitor, C-terminal</fullName>
    </submittedName>
</protein>
<keyword evidence="2" id="KW-0858">Xylan degradation</keyword>
<dbReference type="Pfam" id="PF14541">
    <property type="entry name" value="TAXi_C"/>
    <property type="match status" value="1"/>
</dbReference>
<dbReference type="GO" id="GO:0016798">
    <property type="term" value="F:hydrolase activity, acting on glycosyl bonds"/>
    <property type="evidence" value="ECO:0007669"/>
    <property type="project" value="UniProtKB-KW"/>
</dbReference>
<dbReference type="GO" id="GO:0045493">
    <property type="term" value="P:xylan catabolic process"/>
    <property type="evidence" value="ECO:0007669"/>
    <property type="project" value="UniProtKB-KW"/>
</dbReference>
<keyword evidence="2" id="KW-0119">Carbohydrate metabolism</keyword>
<evidence type="ECO:0000313" key="2">
    <source>
        <dbReference type="EMBL" id="KAK6942707.1"/>
    </source>
</evidence>
<proteinExistence type="predicted"/>
<keyword evidence="2" id="KW-0624">Polysaccharide degradation</keyword>
<comment type="caution">
    <text evidence="2">The sequence shown here is derived from an EMBL/GenBank/DDBJ whole genome shotgun (WGS) entry which is preliminary data.</text>
</comment>
<dbReference type="PANTHER" id="PTHR13683">
    <property type="entry name" value="ASPARTYL PROTEASES"/>
    <property type="match status" value="1"/>
</dbReference>
<evidence type="ECO:0000259" key="1">
    <source>
        <dbReference type="Pfam" id="PF14541"/>
    </source>
</evidence>
<dbReference type="InterPro" id="IPR032799">
    <property type="entry name" value="TAXi_C"/>
</dbReference>
<dbReference type="GO" id="GO:0004190">
    <property type="term" value="F:aspartic-type endopeptidase activity"/>
    <property type="evidence" value="ECO:0007669"/>
    <property type="project" value="InterPro"/>
</dbReference>
<dbReference type="EMBL" id="JBAMMX010000004">
    <property type="protein sequence ID" value="KAK6942707.1"/>
    <property type="molecule type" value="Genomic_DNA"/>
</dbReference>
<dbReference type="PANTHER" id="PTHR13683:SF875">
    <property type="entry name" value="EUKARYOTIC ASPARTYL PROTEASE FAMILY PROTEIN"/>
    <property type="match status" value="1"/>
</dbReference>
<sequence>METELLELFESVKKAADAAAAADGASSNGPEVDRCIDALKTLKKFPVSYDALVSAQGEEHDEKNFKGLTRMIFNSAHILWARDSVGFGGMGKNGSYYALNLESISVNGHALPINRSAFATSADRRVVVDSGTALIYLVAGAYDVIINADSDSLWCIAIQRIDEGPSIIGGSSANFNVTLDNNNSRRSHVAKSMMTYILSVFLLLLL</sequence>
<feature type="domain" description="Xylanase inhibitor C-terminal" evidence="1">
    <location>
        <begin position="97"/>
        <end position="148"/>
    </location>
</feature>
<dbReference type="GO" id="GO:0006508">
    <property type="term" value="P:proteolysis"/>
    <property type="evidence" value="ECO:0007669"/>
    <property type="project" value="InterPro"/>
</dbReference>
<dbReference type="InterPro" id="IPR001461">
    <property type="entry name" value="Aspartic_peptidase_A1"/>
</dbReference>
<name>A0AAN8ZMA3_9MAGN</name>
<gene>
    <name evidence="2" type="ORF">RJ641_028084</name>
</gene>
<keyword evidence="3" id="KW-1185">Reference proteome</keyword>
<dbReference type="Gene3D" id="2.40.70.10">
    <property type="entry name" value="Acid Proteases"/>
    <property type="match status" value="1"/>
</dbReference>
<keyword evidence="2" id="KW-0326">Glycosidase</keyword>